<keyword evidence="2" id="KW-1185">Reference proteome</keyword>
<dbReference type="Proteomes" id="UP001165960">
    <property type="component" value="Unassembled WGS sequence"/>
</dbReference>
<dbReference type="EMBL" id="QTSX02000712">
    <property type="protein sequence ID" value="KAJ9086728.1"/>
    <property type="molecule type" value="Genomic_DNA"/>
</dbReference>
<comment type="caution">
    <text evidence="1">The sequence shown here is derived from an EMBL/GenBank/DDBJ whole genome shotgun (WGS) entry which is preliminary data.</text>
</comment>
<organism evidence="1 2">
    <name type="scientific">Entomophthora muscae</name>
    <dbReference type="NCBI Taxonomy" id="34485"/>
    <lineage>
        <taxon>Eukaryota</taxon>
        <taxon>Fungi</taxon>
        <taxon>Fungi incertae sedis</taxon>
        <taxon>Zoopagomycota</taxon>
        <taxon>Entomophthoromycotina</taxon>
        <taxon>Entomophthoromycetes</taxon>
        <taxon>Entomophthorales</taxon>
        <taxon>Entomophthoraceae</taxon>
        <taxon>Entomophthora</taxon>
    </lineage>
</organism>
<accession>A0ACC2UIU9</accession>
<name>A0ACC2UIU9_9FUNG</name>
<sequence>MDGPRKPQEEITQAIKAKLPLDIAKEWESNGFNLYEATEYFFAFVPVTHAKALKELKIPADKLTVFYDLFTRDGTALKWAASGMTPDQAKSWSAMAFAPKNAIDWANQGFNPREAQRWAFIGINPEESRTLKEARWNLDNVHLWGPFKDWTPEDATSWKSNGFTHVKMKYWLSLNMTITEAQLWQKMGITTQLHKTLENNQITLTQWEQWKHTTSLVEAASWIGNGFTPESASPWMENEVSPTDAKKLRGSIPPNNAGIWLEVGIHADHILKWKTLLPNPPAAGAFSQENFSPEEASEWYDLGANAIEASTFRTGGRNPNTVANWLHTNHLTYSEIRKFIHQTISPELAIQWKSKGFPPPEAKHWASIQILLDLAISLRDMKIFPSMTTDFLDAGYSIDEAIEYNIKKITLKKAPPPKKEDKRKNMSYSDRVRKGLETELNKDGFIPFEDFLTEHTAQGNPYKSTSKSSINHAIQIHANNLSKGSIKQCKEALYKALDNHFPNMQLDNHWAITEGSLDIGFDSVELHNEALDLEIYYNDTPLKIEPTRYSKQRAKWVTFTNLPTNKDTHCVQEAIVTGLSYYGDNIETMIEGSKKAKCMRSKTIHVLLDMAPIVKSRSKPLPRFIRLPGCSSTVTYVEPETERPVCRFCYQMGHTLYHCSHRRGAHFTKIEQDEQHGVTKVKDKMFLRPKPKWWLPPDVTELLDMKAIQKKMADQLREDWLRIEALSNREETEDPSTPVLVHMDEKPDPKERTIHPDTDEWQKANIKKATPKPKAKKTKPKPTNPRNTYPHYPTHED</sequence>
<evidence type="ECO:0000313" key="1">
    <source>
        <dbReference type="EMBL" id="KAJ9086728.1"/>
    </source>
</evidence>
<gene>
    <name evidence="1" type="ORF">DSO57_1000986</name>
</gene>
<protein>
    <submittedName>
        <fullName evidence="1">Uncharacterized protein</fullName>
    </submittedName>
</protein>
<evidence type="ECO:0000313" key="2">
    <source>
        <dbReference type="Proteomes" id="UP001165960"/>
    </source>
</evidence>
<proteinExistence type="predicted"/>
<reference evidence="1" key="1">
    <citation type="submission" date="2022-04" db="EMBL/GenBank/DDBJ databases">
        <title>Genome of the entomopathogenic fungus Entomophthora muscae.</title>
        <authorList>
            <person name="Elya C."/>
            <person name="Lovett B.R."/>
            <person name="Lee E."/>
            <person name="Macias A.M."/>
            <person name="Hajek A.E."/>
            <person name="De Bivort B.L."/>
            <person name="Kasson M.T."/>
            <person name="De Fine Licht H.H."/>
            <person name="Stajich J.E."/>
        </authorList>
    </citation>
    <scope>NUCLEOTIDE SEQUENCE</scope>
    <source>
        <strain evidence="1">Berkeley</strain>
    </source>
</reference>